<dbReference type="KEGG" id="tper:IWA51_02010"/>
<evidence type="ECO:0000259" key="11">
    <source>
        <dbReference type="PROSITE" id="PS50885"/>
    </source>
</evidence>
<dbReference type="Pfam" id="PF17202">
    <property type="entry name" value="sCache_3_3"/>
    <property type="match status" value="1"/>
</dbReference>
<dbReference type="EMBL" id="CP064936">
    <property type="protein sequence ID" value="QQA01416.1"/>
    <property type="molecule type" value="Genomic_DNA"/>
</dbReference>
<dbReference type="Pfam" id="PF00015">
    <property type="entry name" value="MCPsignal"/>
    <property type="match status" value="1"/>
</dbReference>
<keyword evidence="6 8" id="KW-0807">Transducer</keyword>
<feature type="domain" description="HAMP" evidence="11">
    <location>
        <begin position="311"/>
        <end position="365"/>
    </location>
</feature>
<reference evidence="12 13" key="1">
    <citation type="submission" date="2020-11" db="EMBL/GenBank/DDBJ databases">
        <title>Treponema Peruensis nv. sp., first commensal Treponema isolated from human feces.</title>
        <authorList>
            <person name="Belkhou C."/>
            <person name="Raes J."/>
        </authorList>
    </citation>
    <scope>NUCLEOTIDE SEQUENCE [LARGE SCALE GENOMIC DNA]</scope>
    <source>
        <strain evidence="12 13">RCC2812</strain>
    </source>
</reference>
<evidence type="ECO:0000259" key="10">
    <source>
        <dbReference type="PROSITE" id="PS50111"/>
    </source>
</evidence>
<dbReference type="SMART" id="SM00304">
    <property type="entry name" value="HAMP"/>
    <property type="match status" value="1"/>
</dbReference>
<dbReference type="CDD" id="cd06225">
    <property type="entry name" value="HAMP"/>
    <property type="match status" value="1"/>
</dbReference>
<feature type="transmembrane region" description="Helical" evidence="9">
    <location>
        <begin position="286"/>
        <end position="309"/>
    </location>
</feature>
<dbReference type="InterPro" id="IPR033463">
    <property type="entry name" value="sCache_3"/>
</dbReference>
<evidence type="ECO:0000256" key="7">
    <source>
        <dbReference type="ARBA" id="ARBA00029447"/>
    </source>
</evidence>
<organism evidence="12 13">
    <name type="scientific">Treponema peruense</name>
    <dbReference type="NCBI Taxonomy" id="2787628"/>
    <lineage>
        <taxon>Bacteria</taxon>
        <taxon>Pseudomonadati</taxon>
        <taxon>Spirochaetota</taxon>
        <taxon>Spirochaetia</taxon>
        <taxon>Spirochaetales</taxon>
        <taxon>Treponemataceae</taxon>
        <taxon>Treponema</taxon>
    </lineage>
</organism>
<evidence type="ECO:0000313" key="12">
    <source>
        <dbReference type="EMBL" id="QQA01416.1"/>
    </source>
</evidence>
<proteinExistence type="inferred from homology"/>
<dbReference type="Pfam" id="PF00672">
    <property type="entry name" value="HAMP"/>
    <property type="match status" value="1"/>
</dbReference>
<dbReference type="PANTHER" id="PTHR32089:SF112">
    <property type="entry name" value="LYSOZYME-LIKE PROTEIN-RELATED"/>
    <property type="match status" value="1"/>
</dbReference>
<gene>
    <name evidence="12" type="ORF">IWA51_02010</name>
</gene>
<dbReference type="InterPro" id="IPR004089">
    <property type="entry name" value="MCPsignal_dom"/>
</dbReference>
<dbReference type="Gene3D" id="1.10.287.950">
    <property type="entry name" value="Methyl-accepting chemotaxis protein"/>
    <property type="match status" value="2"/>
</dbReference>
<dbReference type="AlphaFoldDB" id="A0A7T3RE30"/>
<dbReference type="PROSITE" id="PS50885">
    <property type="entry name" value="HAMP"/>
    <property type="match status" value="1"/>
</dbReference>
<evidence type="ECO:0000256" key="2">
    <source>
        <dbReference type="ARBA" id="ARBA00022475"/>
    </source>
</evidence>
<dbReference type="PROSITE" id="PS50111">
    <property type="entry name" value="CHEMOTAXIS_TRANSDUC_2"/>
    <property type="match status" value="1"/>
</dbReference>
<keyword evidence="2" id="KW-1003">Cell membrane</keyword>
<evidence type="ECO:0000256" key="3">
    <source>
        <dbReference type="ARBA" id="ARBA00022692"/>
    </source>
</evidence>
<evidence type="ECO:0000256" key="5">
    <source>
        <dbReference type="ARBA" id="ARBA00023136"/>
    </source>
</evidence>
<dbReference type="InterPro" id="IPR003660">
    <property type="entry name" value="HAMP_dom"/>
</dbReference>
<dbReference type="Proteomes" id="UP000595224">
    <property type="component" value="Chromosome"/>
</dbReference>
<comment type="subcellular location">
    <subcellularLocation>
        <location evidence="1">Cell membrane</location>
        <topology evidence="1">Multi-pass membrane protein</topology>
    </subcellularLocation>
</comment>
<keyword evidence="4 9" id="KW-1133">Transmembrane helix</keyword>
<evidence type="ECO:0000256" key="1">
    <source>
        <dbReference type="ARBA" id="ARBA00004651"/>
    </source>
</evidence>
<feature type="transmembrane region" description="Helical" evidence="9">
    <location>
        <begin position="26"/>
        <end position="48"/>
    </location>
</feature>
<dbReference type="SUPFAM" id="SSF58104">
    <property type="entry name" value="Methyl-accepting chemotaxis protein (MCP) signaling domain"/>
    <property type="match status" value="1"/>
</dbReference>
<protein>
    <submittedName>
        <fullName evidence="12">HAMP domain-containing protein</fullName>
    </submittedName>
</protein>
<dbReference type="GO" id="GO:0005886">
    <property type="term" value="C:plasma membrane"/>
    <property type="evidence" value="ECO:0007669"/>
    <property type="project" value="UniProtKB-SubCell"/>
</dbReference>
<evidence type="ECO:0000313" key="13">
    <source>
        <dbReference type="Proteomes" id="UP000595224"/>
    </source>
</evidence>
<keyword evidence="5 9" id="KW-0472">Membrane</keyword>
<dbReference type="GO" id="GO:0007165">
    <property type="term" value="P:signal transduction"/>
    <property type="evidence" value="ECO:0007669"/>
    <property type="project" value="UniProtKB-KW"/>
</dbReference>
<dbReference type="RefSeq" id="WP_198442953.1">
    <property type="nucleotide sequence ID" value="NZ_CBCSHE010000012.1"/>
</dbReference>
<evidence type="ECO:0000256" key="8">
    <source>
        <dbReference type="PROSITE-ProRule" id="PRU00284"/>
    </source>
</evidence>
<dbReference type="PANTHER" id="PTHR32089">
    <property type="entry name" value="METHYL-ACCEPTING CHEMOTAXIS PROTEIN MCPB"/>
    <property type="match status" value="1"/>
</dbReference>
<sequence length="698" mass="75076">MNNNSAAKIAPSKKVPSKKAKSIVRVIRVGLILGITLFSVILFVLVYLRLETGLKSYFSDELVTQSYIVSDEMNTMKGELENTASFVKFEYEASGAWESDDDVYASKLFENAVSAYNLECITLLDKNGAIILSEGSHADSGNDLYESGVHGTVSSELIKLGTNIYAVSAVPVRNRGVIVGAIVIKKAAADYDMVEFISDCTGNDVTVFDGDRRAYSSIEGMTDTILENNAPVLAAKEGDSTLMTTKINGRGYLGYYFPVEDSEGNFLTTMFMGKQIDVVFDVSIHIFAPLILVAFICASLMIFVFVMLLDKVAFNPLRKVESAVKNLSSGEADLTFRLPVRGNNEFSRLSNYVNNFIELLQGIVREIKAAQESLTAIGENLSSNSQESASATAQIMANIEGVRKQSENQSNAVTNTSDVISSSAVGLKQLADLIGLQSNDINESSAAIEEMLGNITSVSNSVQKMTDSFKELSSTVMIGKTKLVDVDHKVNEISEESKSLVQANAIIAQIASETNLLAMNAAIEAAHAGKAGEGFSVVANEIRKLAENCSKQSKNIHAELSGITSSIKNVVSLSKDSQSAFGAIVQSLDYTDGVIREIGSAMGEQESASRNIFESLAKMRDQASEVASKSGEMNSNIVNVTNNIVSVQQISMTILGSMDEMAAGAQQISTAAQSVSDLATETRSNINSIEQKLDQFKV</sequence>
<name>A0A7T3RE30_9SPIR</name>
<comment type="similarity">
    <text evidence="7">Belongs to the methyl-accepting chemotaxis (MCP) protein family.</text>
</comment>
<feature type="domain" description="Methyl-accepting transducer" evidence="10">
    <location>
        <begin position="412"/>
        <end position="634"/>
    </location>
</feature>
<dbReference type="SMART" id="SM00283">
    <property type="entry name" value="MA"/>
    <property type="match status" value="1"/>
</dbReference>
<keyword evidence="3 9" id="KW-0812">Transmembrane</keyword>
<evidence type="ECO:0000256" key="6">
    <source>
        <dbReference type="ARBA" id="ARBA00023224"/>
    </source>
</evidence>
<accession>A0A7T3RE30</accession>
<evidence type="ECO:0000256" key="9">
    <source>
        <dbReference type="SAM" id="Phobius"/>
    </source>
</evidence>
<keyword evidence="13" id="KW-1185">Reference proteome</keyword>
<evidence type="ECO:0000256" key="4">
    <source>
        <dbReference type="ARBA" id="ARBA00022989"/>
    </source>
</evidence>